<comment type="subcellular location">
    <subcellularLocation>
        <location evidence="4">Cytoplasm</location>
    </subcellularLocation>
</comment>
<dbReference type="Pfam" id="PF01507">
    <property type="entry name" value="PAPS_reduct"/>
    <property type="match status" value="1"/>
</dbReference>
<feature type="binding site" evidence="4">
    <location>
        <position position="226"/>
    </location>
    <ligand>
        <name>[4Fe-4S] cluster</name>
        <dbReference type="ChEBI" id="CHEBI:49883"/>
    </ligand>
</feature>
<dbReference type="InterPro" id="IPR002500">
    <property type="entry name" value="PAPS_reduct_dom"/>
</dbReference>
<feature type="binding site" evidence="4">
    <location>
        <position position="223"/>
    </location>
    <ligand>
        <name>[4Fe-4S] cluster</name>
        <dbReference type="ChEBI" id="CHEBI:49883"/>
    </ligand>
</feature>
<dbReference type="HAMAP" id="MF_00063">
    <property type="entry name" value="CysH"/>
    <property type="match status" value="1"/>
</dbReference>
<organism evidence="7 8">
    <name type="scientific">Deinococcus malanensis</name>
    <dbReference type="NCBI Taxonomy" id="1706855"/>
    <lineage>
        <taxon>Bacteria</taxon>
        <taxon>Thermotogati</taxon>
        <taxon>Deinococcota</taxon>
        <taxon>Deinococci</taxon>
        <taxon>Deinococcales</taxon>
        <taxon>Deinococcaceae</taxon>
        <taxon>Deinococcus</taxon>
    </lineage>
</organism>
<reference evidence="8" key="1">
    <citation type="journal article" date="2019" name="Int. J. Syst. Evol. Microbiol.">
        <title>The Global Catalogue of Microorganisms (GCM) 10K type strain sequencing project: providing services to taxonomists for standard genome sequencing and annotation.</title>
        <authorList>
            <consortium name="The Broad Institute Genomics Platform"/>
            <consortium name="The Broad Institute Genome Sequencing Center for Infectious Disease"/>
            <person name="Wu L."/>
            <person name="Ma J."/>
        </authorList>
    </citation>
    <scope>NUCLEOTIDE SEQUENCE [LARGE SCALE GENOMIC DNA]</scope>
    <source>
        <strain evidence="8">JCM 30331</strain>
    </source>
</reference>
<evidence type="ECO:0000256" key="4">
    <source>
        <dbReference type="HAMAP-Rule" id="MF_00063"/>
    </source>
</evidence>
<keyword evidence="4" id="KW-0411">Iron-sulfur</keyword>
<dbReference type="PANTHER" id="PTHR46509:SF1">
    <property type="entry name" value="PHOSPHOADENOSINE PHOSPHOSULFATE REDUCTASE"/>
    <property type="match status" value="1"/>
</dbReference>
<dbReference type="NCBIfam" id="TIGR00434">
    <property type="entry name" value="cysH"/>
    <property type="match status" value="1"/>
</dbReference>
<comment type="pathway">
    <text evidence="3 4">Sulfur metabolism; hydrogen sulfide biosynthesis; sulfite from sulfate.</text>
</comment>
<feature type="compositionally biased region" description="Basic and acidic residues" evidence="5">
    <location>
        <begin position="1"/>
        <end position="12"/>
    </location>
</feature>
<dbReference type="EMBL" id="BMPP01000002">
    <property type="protein sequence ID" value="GGK15039.1"/>
    <property type="molecule type" value="Genomic_DNA"/>
</dbReference>
<dbReference type="NCBIfam" id="NF002537">
    <property type="entry name" value="PRK02090.1"/>
    <property type="match status" value="1"/>
</dbReference>
<protein>
    <recommendedName>
        <fullName evidence="4">Adenosine 5'-phosphosulfate reductase</fullName>
        <shortName evidence="4">APS reductase</shortName>
        <ecNumber evidence="4">1.8.4.10</ecNumber>
    </recommendedName>
    <alternativeName>
        <fullName evidence="4">5'-adenylylsulfate reductase</fullName>
    </alternativeName>
    <alternativeName>
        <fullName evidence="4">Thioredoxin-dependent 5'-adenylylsulfate reductase</fullName>
    </alternativeName>
</protein>
<sequence length="258" mass="28089">MTAINDRPEIRTPEQGGAPLTTEPRAPRAESGVADRSAPAFGPETDALDVIRWALAVHPDLLMPSAFNLNGVVLLDLAVKAGYRGEVVFVDTGYHFPETLQTRDRLASRYPDLTFITLNAGAHPEDGQTPADLYASDPDACCATRKVAPLQGYLRQKAPSALLNARSRDQATTRADIPFVETGVRVKVNPLAHWTRERLEAYAQEHDLPVNPLYWDGFLSVGCWTCTRAVRPGEDARAGRWAGKGKTECGLWAGGNAL</sequence>
<feature type="binding site" evidence="4">
    <location>
        <position position="142"/>
    </location>
    <ligand>
        <name>[4Fe-4S] cluster</name>
        <dbReference type="ChEBI" id="CHEBI:49883"/>
    </ligand>
</feature>
<comment type="similarity">
    <text evidence="1 4">Belongs to the PAPS reductase family. CysH subfamily.</text>
</comment>
<dbReference type="InterPro" id="IPR014729">
    <property type="entry name" value="Rossmann-like_a/b/a_fold"/>
</dbReference>
<feature type="active site" description="Nucleophile; cysteine thiosulfonate intermediate" evidence="4">
    <location>
        <position position="249"/>
    </location>
</feature>
<dbReference type="PANTHER" id="PTHR46509">
    <property type="entry name" value="PHOSPHOADENOSINE PHOSPHOSULFATE REDUCTASE"/>
    <property type="match status" value="1"/>
</dbReference>
<dbReference type="InterPro" id="IPR004511">
    <property type="entry name" value="PAPS/APS_Rdtase"/>
</dbReference>
<comment type="catalytic activity">
    <reaction evidence="4">
        <text>[thioredoxin]-disulfide + sulfite + AMP + 2 H(+) = adenosine 5'-phosphosulfate + [thioredoxin]-dithiol</text>
        <dbReference type="Rhea" id="RHEA:21976"/>
        <dbReference type="Rhea" id="RHEA-COMP:10698"/>
        <dbReference type="Rhea" id="RHEA-COMP:10700"/>
        <dbReference type="ChEBI" id="CHEBI:15378"/>
        <dbReference type="ChEBI" id="CHEBI:17359"/>
        <dbReference type="ChEBI" id="CHEBI:29950"/>
        <dbReference type="ChEBI" id="CHEBI:50058"/>
        <dbReference type="ChEBI" id="CHEBI:58243"/>
        <dbReference type="ChEBI" id="CHEBI:456215"/>
        <dbReference type="EC" id="1.8.4.10"/>
    </reaction>
</comment>
<evidence type="ECO:0000256" key="5">
    <source>
        <dbReference type="SAM" id="MobiDB-lite"/>
    </source>
</evidence>
<evidence type="ECO:0000313" key="7">
    <source>
        <dbReference type="EMBL" id="GGK15039.1"/>
    </source>
</evidence>
<name>A0ABQ2EP16_9DEIO</name>
<evidence type="ECO:0000256" key="1">
    <source>
        <dbReference type="ARBA" id="ARBA00009732"/>
    </source>
</evidence>
<keyword evidence="4" id="KW-0963">Cytoplasm</keyword>
<proteinExistence type="inferred from homology"/>
<dbReference type="Proteomes" id="UP000647587">
    <property type="component" value="Unassembled WGS sequence"/>
</dbReference>
<dbReference type="PIRSF" id="PIRSF000857">
    <property type="entry name" value="PAPS_reductase"/>
    <property type="match status" value="1"/>
</dbReference>
<dbReference type="Gene3D" id="3.40.50.620">
    <property type="entry name" value="HUPs"/>
    <property type="match status" value="1"/>
</dbReference>
<feature type="domain" description="Phosphoadenosine phosphosulphate reductase" evidence="6">
    <location>
        <begin position="62"/>
        <end position="229"/>
    </location>
</feature>
<comment type="cofactor">
    <cofactor evidence="4">
        <name>[4Fe-4S] cluster</name>
        <dbReference type="ChEBI" id="CHEBI:49883"/>
    </cofactor>
    <text evidence="4">Binds 1 [4Fe-4S] cluster per subunit.</text>
</comment>
<comment type="function">
    <text evidence="4">Catalyzes the formation of sulfite from adenosine 5'-phosphosulfate (APS) using thioredoxin as an electron donor.</text>
</comment>
<keyword evidence="2 4" id="KW-0560">Oxidoreductase</keyword>
<keyword evidence="4" id="KW-0479">Metal-binding</keyword>
<keyword evidence="4" id="KW-0408">Iron</keyword>
<feature type="region of interest" description="Disordered" evidence="5">
    <location>
        <begin position="1"/>
        <end position="40"/>
    </location>
</feature>
<evidence type="ECO:0000256" key="2">
    <source>
        <dbReference type="ARBA" id="ARBA00023002"/>
    </source>
</evidence>
<comment type="caution">
    <text evidence="7">The sequence shown here is derived from an EMBL/GenBank/DDBJ whole genome shotgun (WGS) entry which is preliminary data.</text>
</comment>
<evidence type="ECO:0000259" key="6">
    <source>
        <dbReference type="Pfam" id="PF01507"/>
    </source>
</evidence>
<dbReference type="RefSeq" id="WP_189004344.1">
    <property type="nucleotide sequence ID" value="NZ_BMPP01000002.1"/>
</dbReference>
<dbReference type="EC" id="1.8.4.10" evidence="4"/>
<keyword evidence="8" id="KW-1185">Reference proteome</keyword>
<accession>A0ABQ2EP16</accession>
<evidence type="ECO:0000256" key="3">
    <source>
        <dbReference type="ARBA" id="ARBA00024327"/>
    </source>
</evidence>
<feature type="binding site" evidence="4">
    <location>
        <position position="141"/>
    </location>
    <ligand>
        <name>[4Fe-4S] cluster</name>
        <dbReference type="ChEBI" id="CHEBI:49883"/>
    </ligand>
</feature>
<dbReference type="SUPFAM" id="SSF52402">
    <property type="entry name" value="Adenine nucleotide alpha hydrolases-like"/>
    <property type="match status" value="1"/>
</dbReference>
<evidence type="ECO:0000313" key="8">
    <source>
        <dbReference type="Proteomes" id="UP000647587"/>
    </source>
</evidence>
<gene>
    <name evidence="4 7" type="primary">cysH</name>
    <name evidence="7" type="ORF">GCM10008955_05460</name>
</gene>